<evidence type="ECO:0000256" key="1">
    <source>
        <dbReference type="SAM" id="Phobius"/>
    </source>
</evidence>
<sequence>MTDDGRRDSDIERHDDRRAVRHRQMDFFVLIVISCSIALLALVAVRSPEDLNTAFGYLTGVAGLLAIVRREN</sequence>
<evidence type="ECO:0000313" key="3">
    <source>
        <dbReference type="Proteomes" id="UP000669179"/>
    </source>
</evidence>
<evidence type="ECO:0000313" key="2">
    <source>
        <dbReference type="EMBL" id="MBO2453968.1"/>
    </source>
</evidence>
<proteinExistence type="predicted"/>
<reference evidence="2" key="1">
    <citation type="submission" date="2021-03" db="EMBL/GenBank/DDBJ databases">
        <authorList>
            <person name="Kanchanasin P."/>
            <person name="Saeng-In P."/>
            <person name="Phongsopitanun W."/>
            <person name="Yuki M."/>
            <person name="Kudo T."/>
            <person name="Ohkuma M."/>
            <person name="Tanasupawat S."/>
        </authorList>
    </citation>
    <scope>NUCLEOTIDE SEQUENCE</scope>
    <source>
        <strain evidence="2">GKU 128</strain>
    </source>
</reference>
<dbReference type="AlphaFoldDB" id="A0A939T8B8"/>
<dbReference type="RefSeq" id="WP_208262029.1">
    <property type="nucleotide sequence ID" value="NZ_JAGEOJ010000023.1"/>
</dbReference>
<accession>A0A939T8B8</accession>
<name>A0A939T8B8_9ACTN</name>
<organism evidence="2 3">
    <name type="scientific">Actinomadura barringtoniae</name>
    <dbReference type="NCBI Taxonomy" id="1427535"/>
    <lineage>
        <taxon>Bacteria</taxon>
        <taxon>Bacillati</taxon>
        <taxon>Actinomycetota</taxon>
        <taxon>Actinomycetes</taxon>
        <taxon>Streptosporangiales</taxon>
        <taxon>Thermomonosporaceae</taxon>
        <taxon>Actinomadura</taxon>
    </lineage>
</organism>
<keyword evidence="1" id="KW-0472">Membrane</keyword>
<keyword evidence="1" id="KW-0812">Transmembrane</keyword>
<feature type="transmembrane region" description="Helical" evidence="1">
    <location>
        <begin position="51"/>
        <end position="68"/>
    </location>
</feature>
<dbReference type="Proteomes" id="UP000669179">
    <property type="component" value="Unassembled WGS sequence"/>
</dbReference>
<gene>
    <name evidence="2" type="ORF">J4573_43245</name>
</gene>
<protein>
    <submittedName>
        <fullName evidence="2">Uncharacterized protein</fullName>
    </submittedName>
</protein>
<comment type="caution">
    <text evidence="2">The sequence shown here is derived from an EMBL/GenBank/DDBJ whole genome shotgun (WGS) entry which is preliminary data.</text>
</comment>
<feature type="transmembrane region" description="Helical" evidence="1">
    <location>
        <begin position="27"/>
        <end position="45"/>
    </location>
</feature>
<keyword evidence="1" id="KW-1133">Transmembrane helix</keyword>
<dbReference type="EMBL" id="JAGEOJ010000023">
    <property type="protein sequence ID" value="MBO2453968.1"/>
    <property type="molecule type" value="Genomic_DNA"/>
</dbReference>
<keyword evidence="3" id="KW-1185">Reference proteome</keyword>